<feature type="region of interest" description="Disordered" evidence="1">
    <location>
        <begin position="44"/>
        <end position="130"/>
    </location>
</feature>
<sequence>MSDQLSLGFLLVFTSFCIIYIGLFTDRDIFLDLDLSWFKAKFGIGPGNRGNQSPGQPSSKLNLNPKPKRRPSPKRNTKKRRTRSNKRNIRNKNTGSKTDNAAPLENQPTPFYGTDNKSKPRSKKDGDMPF</sequence>
<comment type="caution">
    <text evidence="3">The sequence shown here is derived from an EMBL/GenBank/DDBJ whole genome shotgun (WGS) entry which is preliminary data.</text>
</comment>
<keyword evidence="2" id="KW-0472">Membrane</keyword>
<protein>
    <submittedName>
        <fullName evidence="3">Uncharacterized protein</fullName>
    </submittedName>
</protein>
<evidence type="ECO:0000313" key="4">
    <source>
        <dbReference type="Proteomes" id="UP000473574"/>
    </source>
</evidence>
<proteinExistence type="predicted"/>
<organism evidence="3 4">
    <name type="scientific">Adonisia turfae CCMR0082</name>
    <dbReference type="NCBI Taxonomy" id="2304604"/>
    <lineage>
        <taxon>Bacteria</taxon>
        <taxon>Bacillati</taxon>
        <taxon>Cyanobacteriota</taxon>
        <taxon>Adonisia</taxon>
        <taxon>Adonisia turfae</taxon>
    </lineage>
</organism>
<dbReference type="EMBL" id="QZCE01000003">
    <property type="protein sequence ID" value="NEZ68365.1"/>
    <property type="molecule type" value="Genomic_DNA"/>
</dbReference>
<dbReference type="AlphaFoldDB" id="A0A6M0SIU1"/>
<evidence type="ECO:0000256" key="2">
    <source>
        <dbReference type="SAM" id="Phobius"/>
    </source>
</evidence>
<dbReference type="Proteomes" id="UP000473574">
    <property type="component" value="Unassembled WGS sequence"/>
</dbReference>
<name>A0A6M0SIU1_9CYAN</name>
<evidence type="ECO:0000256" key="1">
    <source>
        <dbReference type="SAM" id="MobiDB-lite"/>
    </source>
</evidence>
<dbReference type="RefSeq" id="WP_163671949.1">
    <property type="nucleotide sequence ID" value="NZ_QZCE01000003.1"/>
</dbReference>
<feature type="compositionally biased region" description="Basic residues" evidence="1">
    <location>
        <begin position="66"/>
        <end position="90"/>
    </location>
</feature>
<keyword evidence="2" id="KW-1133">Transmembrane helix</keyword>
<keyword evidence="2" id="KW-0812">Transmembrane</keyword>
<evidence type="ECO:0000313" key="3">
    <source>
        <dbReference type="EMBL" id="NEZ68365.1"/>
    </source>
</evidence>
<reference evidence="3 4" key="1">
    <citation type="journal article" date="2020" name="Microb. Ecol.">
        <title>Ecogenomics of the Marine Benthic Filamentous Cyanobacterium Adonisia.</title>
        <authorList>
            <person name="Walter J.M."/>
            <person name="Coutinho F.H."/>
            <person name="Leomil L."/>
            <person name="Hargreaves P.I."/>
            <person name="Campeao M.E."/>
            <person name="Vieira V.V."/>
            <person name="Silva B.S."/>
            <person name="Fistarol G.O."/>
            <person name="Salomon P.S."/>
            <person name="Sawabe T."/>
            <person name="Mino S."/>
            <person name="Hosokawa M."/>
            <person name="Miyashita H."/>
            <person name="Maruyama F."/>
            <person name="van Verk M.C."/>
            <person name="Dutilh B.E."/>
            <person name="Thompson C.C."/>
            <person name="Thompson F.L."/>
        </authorList>
    </citation>
    <scope>NUCLEOTIDE SEQUENCE [LARGE SCALE GENOMIC DNA]</scope>
    <source>
        <strain evidence="3 4">CCMR0082</strain>
    </source>
</reference>
<gene>
    <name evidence="3" type="ORF">D0962_37530</name>
</gene>
<feature type="transmembrane region" description="Helical" evidence="2">
    <location>
        <begin position="6"/>
        <end position="25"/>
    </location>
</feature>
<feature type="compositionally biased region" description="Polar residues" evidence="1">
    <location>
        <begin position="49"/>
        <end position="62"/>
    </location>
</feature>
<accession>A0A6M0SIU1</accession>